<feature type="transmembrane region" description="Helical" evidence="6">
    <location>
        <begin position="176"/>
        <end position="196"/>
    </location>
</feature>
<dbReference type="InterPro" id="IPR052185">
    <property type="entry name" value="IPC_Synthase-Related"/>
</dbReference>
<feature type="transmembrane region" description="Helical" evidence="6">
    <location>
        <begin position="267"/>
        <end position="290"/>
    </location>
</feature>
<comment type="caution">
    <text evidence="8">The sequence shown here is derived from an EMBL/GenBank/DDBJ whole genome shotgun (WGS) entry which is preliminary data.</text>
</comment>
<feature type="domain" description="Inositolphosphotransferase Aur1/Ipt1" evidence="7">
    <location>
        <begin position="143"/>
        <end position="335"/>
    </location>
</feature>
<protein>
    <recommendedName>
        <fullName evidence="7">Inositolphosphotransferase Aur1/Ipt1 domain-containing protein</fullName>
    </recommendedName>
</protein>
<feature type="transmembrane region" description="Helical" evidence="6">
    <location>
        <begin position="71"/>
        <end position="89"/>
    </location>
</feature>
<evidence type="ECO:0000256" key="1">
    <source>
        <dbReference type="ARBA" id="ARBA00004141"/>
    </source>
</evidence>
<feature type="transmembrane region" description="Helical" evidence="6">
    <location>
        <begin position="27"/>
        <end position="51"/>
    </location>
</feature>
<keyword evidence="3 6" id="KW-1133">Transmembrane helix</keyword>
<keyword evidence="2 6" id="KW-0812">Transmembrane</keyword>
<comment type="subcellular location">
    <subcellularLocation>
        <location evidence="1">Membrane</location>
        <topology evidence="1">Multi-pass membrane protein</topology>
    </subcellularLocation>
</comment>
<feature type="transmembrane region" description="Helical" evidence="6">
    <location>
        <begin position="203"/>
        <end position="223"/>
    </location>
</feature>
<dbReference type="Proteomes" id="UP001501495">
    <property type="component" value="Unassembled WGS sequence"/>
</dbReference>
<gene>
    <name evidence="8" type="ORF">GCM10022215_02480</name>
</gene>
<evidence type="ECO:0000256" key="4">
    <source>
        <dbReference type="ARBA" id="ARBA00023136"/>
    </source>
</evidence>
<reference evidence="9" key="1">
    <citation type="journal article" date="2019" name="Int. J. Syst. Evol. Microbiol.">
        <title>The Global Catalogue of Microorganisms (GCM) 10K type strain sequencing project: providing services to taxonomists for standard genome sequencing and annotation.</title>
        <authorList>
            <consortium name="The Broad Institute Genomics Platform"/>
            <consortium name="The Broad Institute Genome Sequencing Center for Infectious Disease"/>
            <person name="Wu L."/>
            <person name="Ma J."/>
        </authorList>
    </citation>
    <scope>NUCLEOTIDE SEQUENCE [LARGE SCALE GENOMIC DNA]</scope>
    <source>
        <strain evidence="9">JCM 16703</strain>
    </source>
</reference>
<sequence length="367" mass="39670">MSVLAGVRGPRTDGGTERSPLSARQEVLRLSALLWGLAIVFGAITLARSAALGIPLRDPDGTILRNRLTTAAELAVLAILADSLVRAVLARRRGEGAWSAVRQRWNGARLVLVASGLLGYHAVYFCYRNLKSWDTYNTPRDTELLAFDKALFLGNHPAVLLHDLLGRDTAADVLAFVYRSFTYLIVASVVGCLVLMPRIRQGYLMLFAATWAWILGLAGYYLIPSLGPFASAPQEFAGLRSTAITATQAKYLAERAQMLHDPSVSGAFQSISAFPSLHVGVTTTVLLVAWVYGFRRVAAALGVFLVGTMLATIYFGWHFVSDDVAGVVLAISAVTLSRWFLAGFSSLRWDAVTAVDVRPDAAEAPRG</sequence>
<dbReference type="RefSeq" id="WP_344731366.1">
    <property type="nucleotide sequence ID" value="NZ_BAAAZH010000001.1"/>
</dbReference>
<dbReference type="EMBL" id="BAAAZH010000001">
    <property type="protein sequence ID" value="GAA4108646.1"/>
    <property type="molecule type" value="Genomic_DNA"/>
</dbReference>
<keyword evidence="4 6" id="KW-0472">Membrane</keyword>
<evidence type="ECO:0000256" key="5">
    <source>
        <dbReference type="SAM" id="MobiDB-lite"/>
    </source>
</evidence>
<dbReference type="InterPro" id="IPR026841">
    <property type="entry name" value="Aur1/Ipt1"/>
</dbReference>
<feature type="transmembrane region" description="Helical" evidence="6">
    <location>
        <begin position="110"/>
        <end position="130"/>
    </location>
</feature>
<dbReference type="Pfam" id="PF14378">
    <property type="entry name" value="PAP2_3"/>
    <property type="match status" value="1"/>
</dbReference>
<evidence type="ECO:0000313" key="9">
    <source>
        <dbReference type="Proteomes" id="UP001501495"/>
    </source>
</evidence>
<accession>A0ABP7XB01</accession>
<dbReference type="PANTHER" id="PTHR31310:SF7">
    <property type="entry name" value="PA-PHOSPHATASE RELATED-FAMILY PROTEIN DDB_G0268928"/>
    <property type="match status" value="1"/>
</dbReference>
<evidence type="ECO:0000256" key="2">
    <source>
        <dbReference type="ARBA" id="ARBA00022692"/>
    </source>
</evidence>
<organism evidence="8 9">
    <name type="scientific">Nocardioides fonticola</name>
    <dbReference type="NCBI Taxonomy" id="450363"/>
    <lineage>
        <taxon>Bacteria</taxon>
        <taxon>Bacillati</taxon>
        <taxon>Actinomycetota</taxon>
        <taxon>Actinomycetes</taxon>
        <taxon>Propionibacteriales</taxon>
        <taxon>Nocardioidaceae</taxon>
        <taxon>Nocardioides</taxon>
    </lineage>
</organism>
<dbReference type="PANTHER" id="PTHR31310">
    <property type="match status" value="1"/>
</dbReference>
<evidence type="ECO:0000259" key="7">
    <source>
        <dbReference type="Pfam" id="PF14378"/>
    </source>
</evidence>
<evidence type="ECO:0000256" key="3">
    <source>
        <dbReference type="ARBA" id="ARBA00022989"/>
    </source>
</evidence>
<keyword evidence="9" id="KW-1185">Reference proteome</keyword>
<feature type="transmembrane region" description="Helical" evidence="6">
    <location>
        <begin position="297"/>
        <end position="317"/>
    </location>
</feature>
<evidence type="ECO:0000313" key="8">
    <source>
        <dbReference type="EMBL" id="GAA4108646.1"/>
    </source>
</evidence>
<proteinExistence type="predicted"/>
<feature type="transmembrane region" description="Helical" evidence="6">
    <location>
        <begin position="323"/>
        <end position="341"/>
    </location>
</feature>
<name>A0ABP7XB01_9ACTN</name>
<evidence type="ECO:0000256" key="6">
    <source>
        <dbReference type="SAM" id="Phobius"/>
    </source>
</evidence>
<feature type="region of interest" description="Disordered" evidence="5">
    <location>
        <begin position="1"/>
        <end position="20"/>
    </location>
</feature>